<dbReference type="RefSeq" id="XP_001221978.1">
    <property type="nucleotide sequence ID" value="XM_001221977.1"/>
</dbReference>
<evidence type="ECO:0000256" key="1">
    <source>
        <dbReference type="SAM" id="MobiDB-lite"/>
    </source>
</evidence>
<dbReference type="SMART" id="SM00220">
    <property type="entry name" value="S_TKc"/>
    <property type="match status" value="1"/>
</dbReference>
<dbReference type="InterPro" id="IPR022210">
    <property type="entry name" value="TF_GCR1-like"/>
</dbReference>
<dbReference type="GO" id="GO:0060963">
    <property type="term" value="P:positive regulation of ribosomal protein gene transcription by RNA polymerase II"/>
    <property type="evidence" value="ECO:0007669"/>
    <property type="project" value="TreeGrafter"/>
</dbReference>
<evidence type="ECO:0000313" key="3">
    <source>
        <dbReference type="EMBL" id="EAQ89264.1"/>
    </source>
</evidence>
<dbReference type="OrthoDB" id="4325529at2759"/>
<dbReference type="VEuPathDB" id="FungiDB:CHGG_05883"/>
<dbReference type="EMBL" id="CH408031">
    <property type="protein sequence ID" value="EAQ89264.1"/>
    <property type="molecule type" value="Genomic_DNA"/>
</dbReference>
<accession>Q2H632</accession>
<dbReference type="Proteomes" id="UP000001056">
    <property type="component" value="Unassembled WGS sequence"/>
</dbReference>
<dbReference type="HOGENOM" id="CLU_009209_0_0_1"/>
<dbReference type="Gene3D" id="1.10.510.10">
    <property type="entry name" value="Transferase(Phosphotransferase) domain 1"/>
    <property type="match status" value="2"/>
</dbReference>
<gene>
    <name evidence="3" type="ORF">CHGG_05883</name>
</gene>
<organism evidence="3 4">
    <name type="scientific">Chaetomium globosum (strain ATCC 6205 / CBS 148.51 / DSM 1962 / NBRC 6347 / NRRL 1970)</name>
    <name type="common">Soil fungus</name>
    <dbReference type="NCBI Taxonomy" id="306901"/>
    <lineage>
        <taxon>Eukaryota</taxon>
        <taxon>Fungi</taxon>
        <taxon>Dikarya</taxon>
        <taxon>Ascomycota</taxon>
        <taxon>Pezizomycotina</taxon>
        <taxon>Sordariomycetes</taxon>
        <taxon>Sordariomycetidae</taxon>
        <taxon>Sordariales</taxon>
        <taxon>Chaetomiaceae</taxon>
        <taxon>Chaetomium</taxon>
    </lineage>
</organism>
<dbReference type="Pfam" id="PF16787">
    <property type="entry name" value="NDC10_II"/>
    <property type="match status" value="1"/>
</dbReference>
<name>Q2H632_CHAGB</name>
<dbReference type="GeneID" id="4390451"/>
<dbReference type="InterPro" id="IPR052146">
    <property type="entry name" value="HOT1"/>
</dbReference>
<dbReference type="PANTHER" id="PTHR37784:SF2">
    <property type="entry name" value="HIGH-OSMOLARITY-INDUCED TRANSCRIPTION PROTEIN 1"/>
    <property type="match status" value="1"/>
</dbReference>
<keyword evidence="4" id="KW-1185">Reference proteome</keyword>
<dbReference type="AlphaFoldDB" id="Q2H632"/>
<reference evidence="4" key="1">
    <citation type="journal article" date="2015" name="Genome Announc.">
        <title>Draft genome sequence of the cellulolytic fungus Chaetomium globosum.</title>
        <authorList>
            <person name="Cuomo C.A."/>
            <person name="Untereiner W.A."/>
            <person name="Ma L.-J."/>
            <person name="Grabherr M."/>
            <person name="Birren B.W."/>
        </authorList>
    </citation>
    <scope>NUCLEOTIDE SEQUENCE [LARGE SCALE GENOMIC DNA]</scope>
    <source>
        <strain evidence="4">ATCC 6205 / CBS 148.51 / DSM 1962 / NBRC 6347 / NRRL 1970</strain>
    </source>
</reference>
<feature type="domain" description="Protein kinase" evidence="2">
    <location>
        <begin position="900"/>
        <end position="1120"/>
    </location>
</feature>
<dbReference type="Pfam" id="PF12550">
    <property type="entry name" value="GCR1_C"/>
    <property type="match status" value="1"/>
</dbReference>
<dbReference type="GO" id="GO:0004672">
    <property type="term" value="F:protein kinase activity"/>
    <property type="evidence" value="ECO:0007669"/>
    <property type="project" value="InterPro"/>
</dbReference>
<sequence>MAATAIEDARIREAMEYYLLNLAGTVPQNTVRAYKPKQREWKEWCAKNWEPIPEDWATGQSTWPLGRPLPGDLVDEGKLLLFMKTEVISRAPWRRPRLQKQRKRRLDAAVAVGQVVAAKRRRREESETIEVATAPAAAVETKVEEEDEPLIAAPALELAYNSVRIYIAAMQRLYDEQKSRHINPAPRPQGIALKALKKSILAVVWARKRKEYSDRLEGTIKDTYTKAQIPRHHEVAWREDSGEISCLLRTQVDFLFGNHMLLRQSNRRPMELPDCFRLELPNEGQKSKEFPTYALVVVMNQGKTNQHGRMEYGAALRHRDARCCLVSALAFYLFWRWQVEQVEPFPTFQCSEDWYDIKVLRRSAKEVTKELSAQTANSWTSRLYAACGIRTSKISHAPRVAAAQNADMDGGSEGQIRRAGRWNNGDQLTGCYLNSLPFEFMRSTADFDPDWSGSYFLPRDTVKPPFELCARIWPSLDRWKDIYNTGSSSMETNKATGAFFELLDWLREVLLQDAVFLQKLYPRHPLFQDPVFQSPQFASFALQVENACHAAEEDSYVATIDRAIPAVAEKLRALSSQQTAANLWTERAFVELRQQVQRLEKKMEELAKASYTITISPGRSTVTQRVEMPKRGRPRAPGRAPTATAMATAPRDDSTAPVPPSSSNAAEAERGAVLQPDTATRLPLPPVEPVAPSAPSVPRFEVPLDIRRIPDLWHLWRYGRAGMPSVESLEARYGAAWRPKSQKSVFCGRKAIVDFILRKSRERDGLQSAAEHAPRVIAQMEELCPKWSLDKVTKAIKNGDLERRWPSEADFIARCGNPMVLNEREEERTRLWCQAPGFLQWDLTGGGRAIPRAAKNTSPDGDIKGLAGLESLASIAEEYIYTNGPIAEHPASLTGRLSSYTIIKELHKAADEAAVYLARNQCHEKCIVKSIRGHWRLQNEADILKRYQSKIPFLRPLIDEIQEPTDPPSIVLGYLDSDVLTESDKKRLSRPEIKQVAKCVLEALRVLHKDGMVHTGVVSQESKFAKEGHIIGAAFTRSPEAMFQLPWGTATDIWSFGNAILSLLFGGGYHLFNPQIDRVPPEDEDYELTVLKRMYRFFVPYPQAYESFNDPDTIATINFINH</sequence>
<dbReference type="GO" id="GO:0000978">
    <property type="term" value="F:RNA polymerase II cis-regulatory region sequence-specific DNA binding"/>
    <property type="evidence" value="ECO:0007669"/>
    <property type="project" value="TreeGrafter"/>
</dbReference>
<dbReference type="Gene3D" id="1.10.443.20">
    <property type="entry name" value="Centromere DNA-binding protein complex CBF3 subunit, domain 2"/>
    <property type="match status" value="1"/>
</dbReference>
<feature type="region of interest" description="Disordered" evidence="1">
    <location>
        <begin position="618"/>
        <end position="670"/>
    </location>
</feature>
<evidence type="ECO:0000259" key="2">
    <source>
        <dbReference type="SMART" id="SM00220"/>
    </source>
</evidence>
<dbReference type="InterPro" id="IPR031872">
    <property type="entry name" value="NDC10_II"/>
</dbReference>
<dbReference type="InterPro" id="IPR038279">
    <property type="entry name" value="Ndc10_dom2_sf"/>
</dbReference>
<dbReference type="GO" id="GO:0000981">
    <property type="term" value="F:DNA-binding transcription factor activity, RNA polymerase II-specific"/>
    <property type="evidence" value="ECO:0007669"/>
    <property type="project" value="TreeGrafter"/>
</dbReference>
<dbReference type="InterPro" id="IPR000719">
    <property type="entry name" value="Prot_kinase_dom"/>
</dbReference>
<proteinExistence type="predicted"/>
<dbReference type="InterPro" id="IPR011009">
    <property type="entry name" value="Kinase-like_dom_sf"/>
</dbReference>
<protein>
    <recommendedName>
        <fullName evidence="2">Protein kinase domain-containing protein</fullName>
    </recommendedName>
</protein>
<dbReference type="GO" id="GO:0005524">
    <property type="term" value="F:ATP binding"/>
    <property type="evidence" value="ECO:0007669"/>
    <property type="project" value="InterPro"/>
</dbReference>
<dbReference type="PANTHER" id="PTHR37784">
    <property type="entry name" value="PROTEIN MSN1"/>
    <property type="match status" value="1"/>
</dbReference>
<dbReference type="SUPFAM" id="SSF56112">
    <property type="entry name" value="Protein kinase-like (PK-like)"/>
    <property type="match status" value="1"/>
</dbReference>
<dbReference type="InParanoid" id="Q2H632"/>
<feature type="compositionally biased region" description="Low complexity" evidence="1">
    <location>
        <begin position="637"/>
        <end position="649"/>
    </location>
</feature>
<evidence type="ECO:0000313" key="4">
    <source>
        <dbReference type="Proteomes" id="UP000001056"/>
    </source>
</evidence>